<dbReference type="SUPFAM" id="SSF56349">
    <property type="entry name" value="DNA breaking-rejoining enzymes"/>
    <property type="match status" value="1"/>
</dbReference>
<accession>X1MG79</accession>
<evidence type="ECO:0000313" key="1">
    <source>
        <dbReference type="EMBL" id="GAI30647.1"/>
    </source>
</evidence>
<reference evidence="1" key="1">
    <citation type="journal article" date="2014" name="Front. Microbiol.">
        <title>High frequency of phylogenetically diverse reductive dehalogenase-homologous genes in deep subseafloor sedimentary metagenomes.</title>
        <authorList>
            <person name="Kawai M."/>
            <person name="Futagami T."/>
            <person name="Toyoda A."/>
            <person name="Takaki Y."/>
            <person name="Nishi S."/>
            <person name="Hori S."/>
            <person name="Arai W."/>
            <person name="Tsubouchi T."/>
            <person name="Morono Y."/>
            <person name="Uchiyama I."/>
            <person name="Ito T."/>
            <person name="Fujiyama A."/>
            <person name="Inagaki F."/>
            <person name="Takami H."/>
        </authorList>
    </citation>
    <scope>NUCLEOTIDE SEQUENCE</scope>
    <source>
        <strain evidence="1">Expedition CK06-06</strain>
    </source>
</reference>
<dbReference type="EMBL" id="BARV01020746">
    <property type="protein sequence ID" value="GAI30647.1"/>
    <property type="molecule type" value="Genomic_DNA"/>
</dbReference>
<dbReference type="GO" id="GO:0003677">
    <property type="term" value="F:DNA binding"/>
    <property type="evidence" value="ECO:0007669"/>
    <property type="project" value="InterPro"/>
</dbReference>
<sequence length="156" mass="17740">RTGIEVPPGKRLRVYSLRSIFETQMGNAGLPQTWIDMMMGHVVGGSRGKYAKPSEVDWLEKAKKAEPFISTSRVNNTDSLLDKFDAARKGDTLVLLPFLEEKLGEEKLKQMAKGYLTLKRPIKRPEGEPMPSPYIFADAVEEHFSRKHKKKGPRKR</sequence>
<name>X1MG79_9ZZZZ</name>
<dbReference type="AlphaFoldDB" id="X1MG79"/>
<comment type="caution">
    <text evidence="1">The sequence shown here is derived from an EMBL/GenBank/DDBJ whole genome shotgun (WGS) entry which is preliminary data.</text>
</comment>
<protein>
    <submittedName>
        <fullName evidence="1">Uncharacterized protein</fullName>
    </submittedName>
</protein>
<feature type="non-terminal residue" evidence="1">
    <location>
        <position position="1"/>
    </location>
</feature>
<proteinExistence type="predicted"/>
<organism evidence="1">
    <name type="scientific">marine sediment metagenome</name>
    <dbReference type="NCBI Taxonomy" id="412755"/>
    <lineage>
        <taxon>unclassified sequences</taxon>
        <taxon>metagenomes</taxon>
        <taxon>ecological metagenomes</taxon>
    </lineage>
</organism>
<dbReference type="InterPro" id="IPR011010">
    <property type="entry name" value="DNA_brk_join_enz"/>
</dbReference>
<gene>
    <name evidence="1" type="ORF">S06H3_34545</name>
</gene>